<keyword evidence="1" id="KW-0677">Repeat</keyword>
<dbReference type="Proteomes" id="UP000193240">
    <property type="component" value="Unassembled WGS sequence"/>
</dbReference>
<dbReference type="STRING" id="105696.A0A1Y2LWY6"/>
<dbReference type="PANTHER" id="PTHR46082">
    <property type="entry name" value="ATP/GTP-BINDING PROTEIN-RELATED"/>
    <property type="match status" value="1"/>
</dbReference>
<name>A0A1Y2LWY6_EPING</name>
<evidence type="ECO:0000313" key="4">
    <source>
        <dbReference type="Proteomes" id="UP000193240"/>
    </source>
</evidence>
<proteinExistence type="predicted"/>
<dbReference type="PANTHER" id="PTHR46082:SF11">
    <property type="entry name" value="AAA+ ATPASE DOMAIN-CONTAINING PROTEIN-RELATED"/>
    <property type="match status" value="1"/>
</dbReference>
<dbReference type="Gene3D" id="3.40.50.1580">
    <property type="entry name" value="Nucleoside phosphorylase domain"/>
    <property type="match status" value="1"/>
</dbReference>
<dbReference type="InParanoid" id="A0A1Y2LWY6"/>
<accession>A0A1Y2LWY6</accession>
<evidence type="ECO:0000313" key="3">
    <source>
        <dbReference type="EMBL" id="OSS48405.1"/>
    </source>
</evidence>
<dbReference type="GO" id="GO:0009116">
    <property type="term" value="P:nucleoside metabolic process"/>
    <property type="evidence" value="ECO:0007669"/>
    <property type="project" value="InterPro"/>
</dbReference>
<dbReference type="InterPro" id="IPR056884">
    <property type="entry name" value="NPHP3-like_N"/>
</dbReference>
<dbReference type="InterPro" id="IPR053137">
    <property type="entry name" value="NLR-like"/>
</dbReference>
<dbReference type="OMA" id="EAYTHHR"/>
<evidence type="ECO:0000259" key="2">
    <source>
        <dbReference type="Pfam" id="PF24883"/>
    </source>
</evidence>
<reference evidence="3 4" key="1">
    <citation type="journal article" date="2017" name="Genome Announc.">
        <title>Genome sequence of the saprophytic ascomycete Epicoccum nigrum ICMP 19927 strain isolated from New Zealand.</title>
        <authorList>
            <person name="Fokin M."/>
            <person name="Fleetwood D."/>
            <person name="Weir B.S."/>
            <person name="Villas-Boas S.G."/>
        </authorList>
    </citation>
    <scope>NUCLEOTIDE SEQUENCE [LARGE SCALE GENOMIC DNA]</scope>
    <source>
        <strain evidence="3 4">ICMP 19927</strain>
    </source>
</reference>
<dbReference type="SUPFAM" id="SSF53167">
    <property type="entry name" value="Purine and uridine phosphorylases"/>
    <property type="match status" value="1"/>
</dbReference>
<keyword evidence="4" id="KW-1185">Reference proteome</keyword>
<evidence type="ECO:0000256" key="1">
    <source>
        <dbReference type="ARBA" id="ARBA00022737"/>
    </source>
</evidence>
<dbReference type="GO" id="GO:0003824">
    <property type="term" value="F:catalytic activity"/>
    <property type="evidence" value="ECO:0007669"/>
    <property type="project" value="InterPro"/>
</dbReference>
<gene>
    <name evidence="3" type="ORF">B5807_07871</name>
</gene>
<dbReference type="InterPro" id="IPR035994">
    <property type="entry name" value="Nucleoside_phosphorylase_sf"/>
</dbReference>
<protein>
    <recommendedName>
        <fullName evidence="2">Nephrocystin 3-like N-terminal domain-containing protein</fullName>
    </recommendedName>
</protein>
<dbReference type="EMBL" id="KZ107846">
    <property type="protein sequence ID" value="OSS48405.1"/>
    <property type="molecule type" value="Genomic_DNA"/>
</dbReference>
<sequence>MVHYGTIASGNQVMKDAFERDRANAQLGGVLCFEMEAAGLMNTFPCLVIRGICDYSDSHKNDKWQPYAAGIAAAYAKEVLSVVKPVELAGTQTALEDDKLCDEAQTTLANHPLQPQQDSCDTTTDFQNSCRRRSSVSSLHRIPIKHGLSYDQRKLIKDSLQFKQRDARLLTLKQAQTKTCQWLLRNSKYTDWTHADKIQQHRGFFWIKGKPGSAFEDDDDLNARLNLIRQSGWEDEVLRQTFVRCLQYLENKRVVCFVDALDECYEAAIRDMISFFEEIGEMNSTAEFRVCFSSRHYPEISIRTGLQLLLEEEAQHIEDITLYIDANLKIKNHPQFEDIRAELLRKASGIFLWVHLVIPELNKEYDSGRIKALKKRLAQIPAGLHELFVDIFARDKRRLGHFRLCIEIILSASLYQDASFKL</sequence>
<feature type="domain" description="Nephrocystin 3-like N-terminal" evidence="2">
    <location>
        <begin position="236"/>
        <end position="295"/>
    </location>
</feature>
<organism evidence="3 4">
    <name type="scientific">Epicoccum nigrum</name>
    <name type="common">Soil fungus</name>
    <name type="synonym">Epicoccum purpurascens</name>
    <dbReference type="NCBI Taxonomy" id="105696"/>
    <lineage>
        <taxon>Eukaryota</taxon>
        <taxon>Fungi</taxon>
        <taxon>Dikarya</taxon>
        <taxon>Ascomycota</taxon>
        <taxon>Pezizomycotina</taxon>
        <taxon>Dothideomycetes</taxon>
        <taxon>Pleosporomycetidae</taxon>
        <taxon>Pleosporales</taxon>
        <taxon>Pleosporineae</taxon>
        <taxon>Didymellaceae</taxon>
        <taxon>Epicoccum</taxon>
    </lineage>
</organism>
<dbReference type="AlphaFoldDB" id="A0A1Y2LWY6"/>
<dbReference type="Pfam" id="PF24883">
    <property type="entry name" value="NPHP3_N"/>
    <property type="match status" value="1"/>
</dbReference>